<feature type="transmembrane region" description="Helical" evidence="1">
    <location>
        <begin position="116"/>
        <end position="138"/>
    </location>
</feature>
<accession>A0A9W8AZ56</accession>
<sequence>MPATHTFWDDQGLRRTFQYGTVGIGFLGGTSALFWAIMNNKEPFGRYFRSWGLRFGCVGALFFGVRQSVLYSQRELEKVHRVQPYYFRDYDDMLASLTAGALAGGVSALMSGGKRAAISGMVLGGLTSGLAQWVSTFFRNKRRAYIYEKAQVSSATTKTSHDGLFGQGVELPAEAKSFAKYVNEKFFHGKLSMGMDLPKWSPLRHLTDEDHRQELRTRVEEIDDEVEIIDSELRELKTFYLSLHPEISGSFTGDQ</sequence>
<keyword evidence="1" id="KW-1133">Transmembrane helix</keyword>
<name>A0A9W8AZ56_9FUNG</name>
<keyword evidence="1" id="KW-0812">Transmembrane</keyword>
<reference evidence="2" key="1">
    <citation type="submission" date="2022-07" db="EMBL/GenBank/DDBJ databases">
        <title>Phylogenomic reconstructions and comparative analyses of Kickxellomycotina fungi.</title>
        <authorList>
            <person name="Reynolds N.K."/>
            <person name="Stajich J.E."/>
            <person name="Barry K."/>
            <person name="Grigoriev I.V."/>
            <person name="Crous P."/>
            <person name="Smith M.E."/>
        </authorList>
    </citation>
    <scope>NUCLEOTIDE SEQUENCE</scope>
    <source>
        <strain evidence="2">RSA 567</strain>
    </source>
</reference>
<feature type="transmembrane region" description="Helical" evidence="1">
    <location>
        <begin position="50"/>
        <end position="72"/>
    </location>
</feature>
<organism evidence="2 3">
    <name type="scientific">Dimargaris verticillata</name>
    <dbReference type="NCBI Taxonomy" id="2761393"/>
    <lineage>
        <taxon>Eukaryota</taxon>
        <taxon>Fungi</taxon>
        <taxon>Fungi incertae sedis</taxon>
        <taxon>Zoopagomycota</taxon>
        <taxon>Kickxellomycotina</taxon>
        <taxon>Dimargaritomycetes</taxon>
        <taxon>Dimargaritales</taxon>
        <taxon>Dimargaritaceae</taxon>
        <taxon>Dimargaris</taxon>
    </lineage>
</organism>
<dbReference type="Proteomes" id="UP001151582">
    <property type="component" value="Unassembled WGS sequence"/>
</dbReference>
<dbReference type="PANTHER" id="PTHR41390:SF1">
    <property type="entry name" value="NADH-UBIQUINONE OXIDOREDUCTASE 213 KDA SUBUNIT"/>
    <property type="match status" value="1"/>
</dbReference>
<evidence type="ECO:0000256" key="1">
    <source>
        <dbReference type="SAM" id="Phobius"/>
    </source>
</evidence>
<gene>
    <name evidence="2" type="ORF">H4R34_003920</name>
</gene>
<evidence type="ECO:0000313" key="3">
    <source>
        <dbReference type="Proteomes" id="UP001151582"/>
    </source>
</evidence>
<dbReference type="AlphaFoldDB" id="A0A9W8AZ56"/>
<proteinExistence type="predicted"/>
<dbReference type="EMBL" id="JANBQB010000417">
    <property type="protein sequence ID" value="KAJ1976592.1"/>
    <property type="molecule type" value="Genomic_DNA"/>
</dbReference>
<dbReference type="PANTHER" id="PTHR41390">
    <property type="entry name" value="CHROMOSOME 7, WHOLE GENOME SHOTGUN SEQUENCE"/>
    <property type="match status" value="1"/>
</dbReference>
<evidence type="ECO:0008006" key="4">
    <source>
        <dbReference type="Google" id="ProtNLM"/>
    </source>
</evidence>
<keyword evidence="3" id="KW-1185">Reference proteome</keyword>
<dbReference type="OrthoDB" id="5565730at2759"/>
<keyword evidence="1" id="KW-0472">Membrane</keyword>
<evidence type="ECO:0000313" key="2">
    <source>
        <dbReference type="EMBL" id="KAJ1976592.1"/>
    </source>
</evidence>
<protein>
    <recommendedName>
        <fullName evidence="4">Tim17/Tim22/Tim23/Pmp24 family-domain-containing protein</fullName>
    </recommendedName>
</protein>
<feature type="transmembrane region" description="Helical" evidence="1">
    <location>
        <begin position="17"/>
        <end position="38"/>
    </location>
</feature>
<comment type="caution">
    <text evidence="2">The sequence shown here is derived from an EMBL/GenBank/DDBJ whole genome shotgun (WGS) entry which is preliminary data.</text>
</comment>